<dbReference type="InterPro" id="IPR006626">
    <property type="entry name" value="PbH1"/>
</dbReference>
<dbReference type="GO" id="GO:0005576">
    <property type="term" value="C:extracellular region"/>
    <property type="evidence" value="ECO:0007669"/>
    <property type="project" value="UniProtKB-SubCell"/>
</dbReference>
<evidence type="ECO:0000313" key="13">
    <source>
        <dbReference type="Proteomes" id="UP000260351"/>
    </source>
</evidence>
<dbReference type="InterPro" id="IPR039448">
    <property type="entry name" value="Beta_helix"/>
</dbReference>
<evidence type="ECO:0000256" key="7">
    <source>
        <dbReference type="ARBA" id="ARBA00023239"/>
    </source>
</evidence>
<evidence type="ECO:0000256" key="5">
    <source>
        <dbReference type="ARBA" id="ARBA00022729"/>
    </source>
</evidence>
<feature type="chain" id="PRO_5017554244" evidence="9">
    <location>
        <begin position="26"/>
        <end position="545"/>
    </location>
</feature>
<evidence type="ECO:0000256" key="9">
    <source>
        <dbReference type="SAM" id="SignalP"/>
    </source>
</evidence>
<dbReference type="InterPro" id="IPR007742">
    <property type="entry name" value="NosD_dom"/>
</dbReference>
<organism evidence="12 13">
    <name type="scientific">Wenzhouxiangella sediminis</name>
    <dbReference type="NCBI Taxonomy" id="1792836"/>
    <lineage>
        <taxon>Bacteria</taxon>
        <taxon>Pseudomonadati</taxon>
        <taxon>Pseudomonadota</taxon>
        <taxon>Gammaproteobacteria</taxon>
        <taxon>Chromatiales</taxon>
        <taxon>Wenzhouxiangellaceae</taxon>
        <taxon>Wenzhouxiangella</taxon>
    </lineage>
</organism>
<dbReference type="Pfam" id="PF05048">
    <property type="entry name" value="NosD"/>
    <property type="match status" value="1"/>
</dbReference>
<gene>
    <name evidence="12" type="ORF">DZC52_07075</name>
</gene>
<dbReference type="PANTHER" id="PTHR40088">
    <property type="entry name" value="PECTATE LYASE (EUROFUNG)"/>
    <property type="match status" value="1"/>
</dbReference>
<dbReference type="RefSeq" id="WP_116650428.1">
    <property type="nucleotide sequence ID" value="NZ_QUZK01000033.1"/>
</dbReference>
<dbReference type="InterPro" id="IPR012334">
    <property type="entry name" value="Pectin_lyas_fold"/>
</dbReference>
<accession>A0A3E1K9J0</accession>
<dbReference type="InterPro" id="IPR011050">
    <property type="entry name" value="Pectin_lyase_fold/virulence"/>
</dbReference>
<dbReference type="SMART" id="SM00710">
    <property type="entry name" value="PbH1"/>
    <property type="match status" value="8"/>
</dbReference>
<dbReference type="EMBL" id="QUZK01000033">
    <property type="protein sequence ID" value="RFF30687.1"/>
    <property type="molecule type" value="Genomic_DNA"/>
</dbReference>
<evidence type="ECO:0000256" key="8">
    <source>
        <dbReference type="ARBA" id="ARBA00038263"/>
    </source>
</evidence>
<dbReference type="Pfam" id="PF13229">
    <property type="entry name" value="Beta_helix"/>
    <property type="match status" value="1"/>
</dbReference>
<evidence type="ECO:0000256" key="4">
    <source>
        <dbReference type="ARBA" id="ARBA00022723"/>
    </source>
</evidence>
<feature type="domain" description="Periplasmic copper-binding protein NosD beta helix" evidence="10">
    <location>
        <begin position="363"/>
        <end position="437"/>
    </location>
</feature>
<evidence type="ECO:0000313" key="12">
    <source>
        <dbReference type="EMBL" id="RFF30687.1"/>
    </source>
</evidence>
<proteinExistence type="inferred from homology"/>
<comment type="subcellular location">
    <subcellularLocation>
        <location evidence="2">Secreted</location>
    </subcellularLocation>
</comment>
<evidence type="ECO:0000256" key="1">
    <source>
        <dbReference type="ARBA" id="ARBA00001913"/>
    </source>
</evidence>
<dbReference type="GO" id="GO:0016837">
    <property type="term" value="F:carbon-oxygen lyase activity, acting on polysaccharides"/>
    <property type="evidence" value="ECO:0007669"/>
    <property type="project" value="TreeGrafter"/>
</dbReference>
<evidence type="ECO:0000259" key="10">
    <source>
        <dbReference type="Pfam" id="PF05048"/>
    </source>
</evidence>
<dbReference type="PANTHER" id="PTHR40088:SF1">
    <property type="entry name" value="PECTATE LYASE PEL9"/>
    <property type="match status" value="1"/>
</dbReference>
<keyword evidence="6" id="KW-0106">Calcium</keyword>
<dbReference type="GO" id="GO:0046872">
    <property type="term" value="F:metal ion binding"/>
    <property type="evidence" value="ECO:0007669"/>
    <property type="project" value="UniProtKB-KW"/>
</dbReference>
<keyword evidence="4" id="KW-0479">Metal-binding</keyword>
<keyword evidence="13" id="KW-1185">Reference proteome</keyword>
<evidence type="ECO:0000256" key="6">
    <source>
        <dbReference type="ARBA" id="ARBA00022837"/>
    </source>
</evidence>
<comment type="similarity">
    <text evidence="8">Belongs to the polysaccharide lyase 9 family.</text>
</comment>
<dbReference type="SUPFAM" id="SSF51126">
    <property type="entry name" value="Pectin lyase-like"/>
    <property type="match status" value="1"/>
</dbReference>
<comment type="cofactor">
    <cofactor evidence="1">
        <name>Ca(2+)</name>
        <dbReference type="ChEBI" id="CHEBI:29108"/>
    </cofactor>
</comment>
<reference evidence="12 13" key="1">
    <citation type="submission" date="2018-08" db="EMBL/GenBank/DDBJ databases">
        <title>Wenzhouxiangella salilacus sp. nov., a novel bacterium isolated from a saline lake in Xinjiang Province, China.</title>
        <authorList>
            <person name="Han S."/>
        </authorList>
    </citation>
    <scope>NUCLEOTIDE SEQUENCE [LARGE SCALE GENOMIC DNA]</scope>
    <source>
        <strain evidence="12 13">XDB06</strain>
    </source>
</reference>
<keyword evidence="3" id="KW-0964">Secreted</keyword>
<evidence type="ECO:0000256" key="3">
    <source>
        <dbReference type="ARBA" id="ARBA00022525"/>
    </source>
</evidence>
<dbReference type="OrthoDB" id="227157at2"/>
<keyword evidence="7" id="KW-0456">Lyase</keyword>
<feature type="signal peptide" evidence="9">
    <location>
        <begin position="1"/>
        <end position="25"/>
    </location>
</feature>
<dbReference type="Proteomes" id="UP000260351">
    <property type="component" value="Unassembled WGS sequence"/>
</dbReference>
<feature type="domain" description="Right handed beta helix" evidence="11">
    <location>
        <begin position="204"/>
        <end position="333"/>
    </location>
</feature>
<comment type="caution">
    <text evidence="12">The sequence shown here is derived from an EMBL/GenBank/DDBJ whole genome shotgun (WGS) entry which is preliminary data.</text>
</comment>
<dbReference type="AlphaFoldDB" id="A0A3E1K9J0"/>
<dbReference type="Gene3D" id="2.160.20.10">
    <property type="entry name" value="Single-stranded right-handed beta-helix, Pectin lyase-like"/>
    <property type="match status" value="2"/>
</dbReference>
<name>A0A3E1K9J0_9GAMM</name>
<evidence type="ECO:0000259" key="11">
    <source>
        <dbReference type="Pfam" id="PF13229"/>
    </source>
</evidence>
<keyword evidence="5 9" id="KW-0732">Signal</keyword>
<dbReference type="InterPro" id="IPR052052">
    <property type="entry name" value="Polysaccharide_Lyase_9"/>
</dbReference>
<protein>
    <submittedName>
        <fullName evidence="12">Right-handed parallel beta-helix repeat-containing protein</fullName>
    </submittedName>
</protein>
<evidence type="ECO:0000256" key="2">
    <source>
        <dbReference type="ARBA" id="ARBA00004613"/>
    </source>
</evidence>
<sequence length="545" mass="58969">MSFPQRIIAALSVAAAGLWAAPAPAVEYFVAPGGDDADPGTESQPFATMTHAIDQLAEGDTLTLRGGEYRLVDEDGPGFIDVPGITIQGFAGETAVLLGSASTDGMTWDAYNADVWRIPAEFLSSDPKGLFNGSRRIAHSTDFSNGRDHSDVSELTEPGLWTKADVNGEQCDDDNAGCYIYLYPPAGETPGEETYELAQRGLARIVADHVTLRNLEFYYTQSSPVFFEGADYAVIEHSVFGHNSNGNDNSYGLRIWDSQGTIVRHNRVFDSVYWGGVSNSKGITFMVSKLGDPNIVEYNEIHDIPGFAAVGTKGGVSGLIVRHNYIHDVYAAIEPGDERCVWASDNPSCESTDEEYRPGGQWEIYGNVIVNAEIGVRLPGFTSDGHGNRVYNNVFHQGRTGIDLGWDGAYGNVFANNIFSANEAGIYLSSGGTDTTVPDYLDQFVSDNNLFFGNSLADIHLRPNWGGNYSSGTPYSLAEFRDAFGREVDSIAGDPSFVNAPSDFHLNNDSPARGQGDRSFWPGAPAVDIGAHPFGSLLFFDAFEQ</sequence>